<evidence type="ECO:0000313" key="2">
    <source>
        <dbReference type="EMBL" id="PRQ01313.1"/>
    </source>
</evidence>
<keyword evidence="3" id="KW-1185">Reference proteome</keyword>
<proteinExistence type="predicted"/>
<organism evidence="2 3">
    <name type="scientific">Enhygromyxa salina</name>
    <dbReference type="NCBI Taxonomy" id="215803"/>
    <lineage>
        <taxon>Bacteria</taxon>
        <taxon>Pseudomonadati</taxon>
        <taxon>Myxococcota</taxon>
        <taxon>Polyangia</taxon>
        <taxon>Nannocystales</taxon>
        <taxon>Nannocystaceae</taxon>
        <taxon>Enhygromyxa</taxon>
    </lineage>
</organism>
<keyword evidence="1" id="KW-0732">Signal</keyword>
<accession>A0A2S9Y882</accession>
<gene>
    <name evidence="2" type="ORF">ENSA5_26840</name>
</gene>
<sequence>MAHRHKASRLALVLAGLVASTALADVSVAAAGDSLSVPLFSDRSEALWPVEVGLEIASESGEVVVPRRELVVADGQHMIFSEVIATPKGSHAFELELVARHHAGDAIELEYDLFVREARFEELTWTDYLLHRLSLAPRPELGPDALAAARADIVETHGQANEPAHSQSVSVDGALYEIRLYATSLRG</sequence>
<evidence type="ECO:0000256" key="1">
    <source>
        <dbReference type="SAM" id="SignalP"/>
    </source>
</evidence>
<evidence type="ECO:0000313" key="3">
    <source>
        <dbReference type="Proteomes" id="UP000237968"/>
    </source>
</evidence>
<protein>
    <submittedName>
        <fullName evidence="2">Uncharacterized protein</fullName>
    </submittedName>
</protein>
<name>A0A2S9Y882_9BACT</name>
<dbReference type="OrthoDB" id="5511580at2"/>
<feature type="signal peptide" evidence="1">
    <location>
        <begin position="1"/>
        <end position="24"/>
    </location>
</feature>
<dbReference type="AlphaFoldDB" id="A0A2S9Y882"/>
<dbReference type="EMBL" id="PVNK01000135">
    <property type="protein sequence ID" value="PRQ01313.1"/>
    <property type="molecule type" value="Genomic_DNA"/>
</dbReference>
<comment type="caution">
    <text evidence="2">The sequence shown here is derived from an EMBL/GenBank/DDBJ whole genome shotgun (WGS) entry which is preliminary data.</text>
</comment>
<dbReference type="RefSeq" id="WP_106392073.1">
    <property type="nucleotide sequence ID" value="NZ_PVNK01000135.1"/>
</dbReference>
<reference evidence="2 3" key="1">
    <citation type="submission" date="2018-03" db="EMBL/GenBank/DDBJ databases">
        <title>Draft Genome Sequences of the Obligatory Marine Myxobacteria Enhygromyxa salina SWB005.</title>
        <authorList>
            <person name="Poehlein A."/>
            <person name="Moghaddam J.A."/>
            <person name="Harms H."/>
            <person name="Alanjari M."/>
            <person name="Koenig G.M."/>
            <person name="Daniel R."/>
            <person name="Schaeberle T.F."/>
        </authorList>
    </citation>
    <scope>NUCLEOTIDE SEQUENCE [LARGE SCALE GENOMIC DNA]</scope>
    <source>
        <strain evidence="2 3">SWB005</strain>
    </source>
</reference>
<dbReference type="Proteomes" id="UP000237968">
    <property type="component" value="Unassembled WGS sequence"/>
</dbReference>
<feature type="chain" id="PRO_5015393248" evidence="1">
    <location>
        <begin position="25"/>
        <end position="187"/>
    </location>
</feature>